<dbReference type="RefSeq" id="WP_114792599.1">
    <property type="nucleotide sequence ID" value="NZ_CP139960.1"/>
</dbReference>
<dbReference type="Proteomes" id="UP001325680">
    <property type="component" value="Chromosome"/>
</dbReference>
<dbReference type="EMBL" id="CP139960">
    <property type="protein sequence ID" value="WQD39015.1"/>
    <property type="molecule type" value="Genomic_DNA"/>
</dbReference>
<proteinExistence type="predicted"/>
<sequence length="123" mass="14363">METQPKNCLACGKQVKGRSDKKFCDDYCRNSFNNHAHGVNGGIIRNINNDLKKNRQVLASLLPKEQETIKTLRSNLIDLGFKFRWMTHQYTTSKGQVYYFCYDYGYLIIEKDLLLVVRGKDYL</sequence>
<organism evidence="1 2">
    <name type="scientific">Niabella yanshanensis</name>
    <dbReference type="NCBI Taxonomy" id="577386"/>
    <lineage>
        <taxon>Bacteria</taxon>
        <taxon>Pseudomonadati</taxon>
        <taxon>Bacteroidota</taxon>
        <taxon>Chitinophagia</taxon>
        <taxon>Chitinophagales</taxon>
        <taxon>Chitinophagaceae</taxon>
        <taxon>Niabella</taxon>
    </lineage>
</organism>
<name>A0ABZ0WA34_9BACT</name>
<evidence type="ECO:0000313" key="1">
    <source>
        <dbReference type="EMBL" id="WQD39015.1"/>
    </source>
</evidence>
<accession>A0ABZ0WA34</accession>
<gene>
    <name evidence="1" type="ORF">U0035_02495</name>
</gene>
<evidence type="ECO:0000313" key="2">
    <source>
        <dbReference type="Proteomes" id="UP001325680"/>
    </source>
</evidence>
<keyword evidence="2" id="KW-1185">Reference proteome</keyword>
<evidence type="ECO:0008006" key="3">
    <source>
        <dbReference type="Google" id="ProtNLM"/>
    </source>
</evidence>
<protein>
    <recommendedName>
        <fullName evidence="3">DUF2116 family Zn-ribbon domain-containing protein</fullName>
    </recommendedName>
</protein>
<reference evidence="1 2" key="1">
    <citation type="submission" date="2023-12" db="EMBL/GenBank/DDBJ databases">
        <title>Genome sequencing and assembly of bacterial species from a model synthetic community.</title>
        <authorList>
            <person name="Hogle S.L."/>
        </authorList>
    </citation>
    <scope>NUCLEOTIDE SEQUENCE [LARGE SCALE GENOMIC DNA]</scope>
    <source>
        <strain evidence="1 2">HAMBI_3031</strain>
    </source>
</reference>